<sequence length="170" mass="18910">MTVSTSTRASPAFVISQYPLLAKTSESSISLTEVSPVILSSPTPFVFKETHPNITQPESISDFSTRTTLLLTRNNIESCSDTTTTTNIKSKLLNEHLKLLHVALSTKDDDVVSSLKGFIPRRSMHLTRQKCVNVNYRSSRNALEAVDRRGSRRSLQREVIKGSSVCNWVV</sequence>
<dbReference type="AlphaFoldDB" id="A0A9N8V1Q7"/>
<reference evidence="1" key="1">
    <citation type="submission" date="2021-06" db="EMBL/GenBank/DDBJ databases">
        <authorList>
            <person name="Kallberg Y."/>
            <person name="Tangrot J."/>
            <person name="Rosling A."/>
        </authorList>
    </citation>
    <scope>NUCLEOTIDE SEQUENCE</scope>
    <source>
        <strain evidence="1">87-6 pot B 2015</strain>
    </source>
</reference>
<keyword evidence="2" id="KW-1185">Reference proteome</keyword>
<evidence type="ECO:0000313" key="1">
    <source>
        <dbReference type="EMBL" id="CAG8436549.1"/>
    </source>
</evidence>
<name>A0A9N8V1Q7_FUNMO</name>
<proteinExistence type="predicted"/>
<protein>
    <submittedName>
        <fullName evidence="1">7155_t:CDS:1</fullName>
    </submittedName>
</protein>
<dbReference type="Proteomes" id="UP000789375">
    <property type="component" value="Unassembled WGS sequence"/>
</dbReference>
<gene>
    <name evidence="1" type="ORF">FMOSSE_LOCUS406</name>
</gene>
<comment type="caution">
    <text evidence="1">The sequence shown here is derived from an EMBL/GenBank/DDBJ whole genome shotgun (WGS) entry which is preliminary data.</text>
</comment>
<evidence type="ECO:0000313" key="2">
    <source>
        <dbReference type="Proteomes" id="UP000789375"/>
    </source>
</evidence>
<dbReference type="EMBL" id="CAJVPP010000038">
    <property type="protein sequence ID" value="CAG8436549.1"/>
    <property type="molecule type" value="Genomic_DNA"/>
</dbReference>
<accession>A0A9N8V1Q7</accession>
<organism evidence="1 2">
    <name type="scientific">Funneliformis mosseae</name>
    <name type="common">Endomycorrhizal fungus</name>
    <name type="synonym">Glomus mosseae</name>
    <dbReference type="NCBI Taxonomy" id="27381"/>
    <lineage>
        <taxon>Eukaryota</taxon>
        <taxon>Fungi</taxon>
        <taxon>Fungi incertae sedis</taxon>
        <taxon>Mucoromycota</taxon>
        <taxon>Glomeromycotina</taxon>
        <taxon>Glomeromycetes</taxon>
        <taxon>Glomerales</taxon>
        <taxon>Glomeraceae</taxon>
        <taxon>Funneliformis</taxon>
    </lineage>
</organism>